<proteinExistence type="predicted"/>
<name>A0A0K2UV50_LEPSM</name>
<organism evidence="2">
    <name type="scientific">Lepeophtheirus salmonis</name>
    <name type="common">Salmon louse</name>
    <name type="synonym">Caligus salmonis</name>
    <dbReference type="NCBI Taxonomy" id="72036"/>
    <lineage>
        <taxon>Eukaryota</taxon>
        <taxon>Metazoa</taxon>
        <taxon>Ecdysozoa</taxon>
        <taxon>Arthropoda</taxon>
        <taxon>Crustacea</taxon>
        <taxon>Multicrustacea</taxon>
        <taxon>Hexanauplia</taxon>
        <taxon>Copepoda</taxon>
        <taxon>Siphonostomatoida</taxon>
        <taxon>Caligidae</taxon>
        <taxon>Lepeophtheirus</taxon>
    </lineage>
</organism>
<sequence length="82" mass="9290">FYFFFIADKLLLLLDLIRNFGKIDLISCPNTNFTGITPFSVEVLFIPSSHGLTINISTRLSIVNFLNVYISLLTFPTAKPFD</sequence>
<dbReference type="EMBL" id="HACA01024205">
    <property type="protein sequence ID" value="CDW41566.1"/>
    <property type="molecule type" value="Transcribed_RNA"/>
</dbReference>
<protein>
    <submittedName>
        <fullName evidence="2">Uncharacterized protein</fullName>
    </submittedName>
</protein>
<evidence type="ECO:0000313" key="2">
    <source>
        <dbReference type="EMBL" id="CDW41566.1"/>
    </source>
</evidence>
<keyword evidence="1" id="KW-0732">Signal</keyword>
<feature type="non-terminal residue" evidence="2">
    <location>
        <position position="1"/>
    </location>
</feature>
<dbReference type="AlphaFoldDB" id="A0A0K2UV50"/>
<accession>A0A0K2UV50</accession>
<reference evidence="2" key="1">
    <citation type="submission" date="2014-05" db="EMBL/GenBank/DDBJ databases">
        <authorList>
            <person name="Chronopoulou M."/>
        </authorList>
    </citation>
    <scope>NUCLEOTIDE SEQUENCE</scope>
    <source>
        <tissue evidence="2">Whole organism</tissue>
    </source>
</reference>
<feature type="signal peptide" evidence="1">
    <location>
        <begin position="1"/>
        <end position="19"/>
    </location>
</feature>
<evidence type="ECO:0000256" key="1">
    <source>
        <dbReference type="SAM" id="SignalP"/>
    </source>
</evidence>
<feature type="chain" id="PRO_5005489167" evidence="1">
    <location>
        <begin position="20"/>
        <end position="82"/>
    </location>
</feature>